<gene>
    <name evidence="2" type="ORF">ACH5RR_000758</name>
</gene>
<feature type="domain" description="RNase H type-1" evidence="1">
    <location>
        <begin position="72"/>
        <end position="158"/>
    </location>
</feature>
<dbReference type="AlphaFoldDB" id="A0ABD3B1H4"/>
<dbReference type="Proteomes" id="UP001630127">
    <property type="component" value="Unassembled WGS sequence"/>
</dbReference>
<dbReference type="EMBL" id="JBJUIK010000001">
    <property type="protein sequence ID" value="KAL3537392.1"/>
    <property type="molecule type" value="Genomic_DNA"/>
</dbReference>
<protein>
    <recommendedName>
        <fullName evidence="1">RNase H type-1 domain-containing protein</fullName>
    </recommendedName>
</protein>
<dbReference type="PANTHER" id="PTHR47074:SF48">
    <property type="entry name" value="POLYNUCLEOTIDYL TRANSFERASE, RIBONUCLEASE H-LIKE SUPERFAMILY PROTEIN"/>
    <property type="match status" value="1"/>
</dbReference>
<name>A0ABD3B1H4_9GENT</name>
<reference evidence="2 3" key="1">
    <citation type="submission" date="2024-11" db="EMBL/GenBank/DDBJ databases">
        <title>A near-complete genome assembly of Cinchona calisaya.</title>
        <authorList>
            <person name="Lian D.C."/>
            <person name="Zhao X.W."/>
            <person name="Wei L."/>
        </authorList>
    </citation>
    <scope>NUCLEOTIDE SEQUENCE [LARGE SCALE GENOMIC DNA]</scope>
    <source>
        <tissue evidence="2">Nenye</tissue>
    </source>
</reference>
<dbReference type="InterPro" id="IPR052929">
    <property type="entry name" value="RNase_H-like_EbsB-rel"/>
</dbReference>
<dbReference type="Pfam" id="PF13456">
    <property type="entry name" value="RVT_3"/>
    <property type="match status" value="1"/>
</dbReference>
<evidence type="ECO:0000313" key="2">
    <source>
        <dbReference type="EMBL" id="KAL3537392.1"/>
    </source>
</evidence>
<evidence type="ECO:0000259" key="1">
    <source>
        <dbReference type="Pfam" id="PF13456"/>
    </source>
</evidence>
<proteinExistence type="predicted"/>
<keyword evidence="3" id="KW-1185">Reference proteome</keyword>
<comment type="caution">
    <text evidence="2">The sequence shown here is derived from an EMBL/GenBank/DDBJ whole genome shotgun (WGS) entry which is preliminary data.</text>
</comment>
<organism evidence="2 3">
    <name type="scientific">Cinchona calisaya</name>
    <dbReference type="NCBI Taxonomy" id="153742"/>
    <lineage>
        <taxon>Eukaryota</taxon>
        <taxon>Viridiplantae</taxon>
        <taxon>Streptophyta</taxon>
        <taxon>Embryophyta</taxon>
        <taxon>Tracheophyta</taxon>
        <taxon>Spermatophyta</taxon>
        <taxon>Magnoliopsida</taxon>
        <taxon>eudicotyledons</taxon>
        <taxon>Gunneridae</taxon>
        <taxon>Pentapetalae</taxon>
        <taxon>asterids</taxon>
        <taxon>lamiids</taxon>
        <taxon>Gentianales</taxon>
        <taxon>Rubiaceae</taxon>
        <taxon>Cinchonoideae</taxon>
        <taxon>Cinchoneae</taxon>
        <taxon>Cinchona</taxon>
    </lineage>
</organism>
<dbReference type="InterPro" id="IPR002156">
    <property type="entry name" value="RNaseH_domain"/>
</dbReference>
<accession>A0ABD3B1H4</accession>
<dbReference type="PANTHER" id="PTHR47074">
    <property type="entry name" value="BNAC02G40300D PROTEIN"/>
    <property type="match status" value="1"/>
</dbReference>
<sequence>VILWNLWNNHNSTVFEGSFRDPLCFVSLSLNYSKDFLESSLLGPPQFSISTWKNPNLGFSKANFNATIFAILDISGIGIVVRDDTGKFIAGLTRKVDDVFAPNMAEVQVAKAAFELLLQLGLQMITIEGDAHKIINPILNPEVNQSDVNIPLNNVVGHLQYLSYWEV</sequence>
<feature type="non-terminal residue" evidence="2">
    <location>
        <position position="1"/>
    </location>
</feature>
<evidence type="ECO:0000313" key="3">
    <source>
        <dbReference type="Proteomes" id="UP001630127"/>
    </source>
</evidence>